<organism evidence="2">
    <name type="scientific">Fagus sylvatica</name>
    <name type="common">Beechnut</name>
    <dbReference type="NCBI Taxonomy" id="28930"/>
    <lineage>
        <taxon>Eukaryota</taxon>
        <taxon>Viridiplantae</taxon>
        <taxon>Streptophyta</taxon>
        <taxon>Embryophyta</taxon>
        <taxon>Tracheophyta</taxon>
        <taxon>Spermatophyta</taxon>
        <taxon>Magnoliopsida</taxon>
        <taxon>eudicotyledons</taxon>
        <taxon>Gunneridae</taxon>
        <taxon>Pentapetalae</taxon>
        <taxon>rosids</taxon>
        <taxon>fabids</taxon>
        <taxon>Fagales</taxon>
        <taxon>Fagaceae</taxon>
        <taxon>Fagus</taxon>
    </lineage>
</organism>
<dbReference type="EMBL" id="OIVN01000846">
    <property type="protein sequence ID" value="SPC86399.1"/>
    <property type="molecule type" value="Genomic_DNA"/>
</dbReference>
<dbReference type="AlphaFoldDB" id="A0A2N9FHP2"/>
<evidence type="ECO:0000313" key="2">
    <source>
        <dbReference type="EMBL" id="SPC86399.1"/>
    </source>
</evidence>
<gene>
    <name evidence="2" type="ORF">FSB_LOCUS14281</name>
</gene>
<sequence>MPRPRHVQPIGASQGPLTREGGPMPAQPRQACHAKACAAHAKACAAKACRPRPSQGMGCPCQGNAMAAKACHGCQGMPRPRHVLPRQCHGCQGLLMATFGCIKMLCLFAGAVCEEDQFKTLSESKILSWRSVVQDLIAVGFDLDFLLEHLRKVARKFFGEAIASEMKVVQEQISSLQSTLAVLVSYQGELMSAAAASPTTVEVRIAD</sequence>
<proteinExistence type="predicted"/>
<reference evidence="2" key="1">
    <citation type="submission" date="2018-02" db="EMBL/GenBank/DDBJ databases">
        <authorList>
            <person name="Cohen D.B."/>
            <person name="Kent A.D."/>
        </authorList>
    </citation>
    <scope>NUCLEOTIDE SEQUENCE</scope>
</reference>
<name>A0A2N9FHP2_FAGSY</name>
<accession>A0A2N9FHP2</accession>
<evidence type="ECO:0000256" key="1">
    <source>
        <dbReference type="SAM" id="MobiDB-lite"/>
    </source>
</evidence>
<feature type="region of interest" description="Disordered" evidence="1">
    <location>
        <begin position="1"/>
        <end position="27"/>
    </location>
</feature>
<protein>
    <submittedName>
        <fullName evidence="2">Uncharacterized protein</fullName>
    </submittedName>
</protein>